<dbReference type="PROSITE" id="PS00907">
    <property type="entry name" value="UROD_2"/>
    <property type="match status" value="1"/>
</dbReference>
<evidence type="ECO:0000256" key="7">
    <source>
        <dbReference type="ARBA" id="ARBA00022793"/>
    </source>
</evidence>
<proteinExistence type="inferred from homology"/>
<accession>A0A7S4AX04</accession>
<evidence type="ECO:0000256" key="1">
    <source>
        <dbReference type="ARBA" id="ARBA00002448"/>
    </source>
</evidence>
<organism evidence="16">
    <name type="scientific">Pseudo-nitzschia australis</name>
    <dbReference type="NCBI Taxonomy" id="44445"/>
    <lineage>
        <taxon>Eukaryota</taxon>
        <taxon>Sar</taxon>
        <taxon>Stramenopiles</taxon>
        <taxon>Ochrophyta</taxon>
        <taxon>Bacillariophyta</taxon>
        <taxon>Bacillariophyceae</taxon>
        <taxon>Bacillariophycidae</taxon>
        <taxon>Bacillariales</taxon>
        <taxon>Bacillariaceae</taxon>
        <taxon>Pseudo-nitzschia</taxon>
    </lineage>
</organism>
<dbReference type="PANTHER" id="PTHR21091:SF169">
    <property type="entry name" value="UROPORPHYRINOGEN DECARBOXYLASE"/>
    <property type="match status" value="1"/>
</dbReference>
<evidence type="ECO:0000256" key="3">
    <source>
        <dbReference type="ARBA" id="ARBA00004804"/>
    </source>
</evidence>
<comment type="subunit">
    <text evidence="5">Homodimer.</text>
</comment>
<dbReference type="Pfam" id="PF01208">
    <property type="entry name" value="URO-D"/>
    <property type="match status" value="1"/>
</dbReference>
<feature type="signal peptide" evidence="13">
    <location>
        <begin position="1"/>
        <end position="18"/>
    </location>
</feature>
<comment type="pathway">
    <text evidence="3 11">Porphyrin-containing compound metabolism; protoporphyrin-IX biosynthesis; coproporphyrinogen-III from 5-aminolevulinate: step 4/4.</text>
</comment>
<evidence type="ECO:0000256" key="12">
    <source>
        <dbReference type="RuleBase" id="RU004169"/>
    </source>
</evidence>
<evidence type="ECO:0000256" key="2">
    <source>
        <dbReference type="ARBA" id="ARBA00004229"/>
    </source>
</evidence>
<keyword evidence="8 11" id="KW-0456">Lyase</keyword>
<keyword evidence="7 11" id="KW-0210">Decarboxylase</keyword>
<name>A0A7S4AX04_9STRA</name>
<comment type="catalytic activity">
    <reaction evidence="10 11">
        <text>uroporphyrinogen III + 4 H(+) = coproporphyrinogen III + 4 CO2</text>
        <dbReference type="Rhea" id="RHEA:19865"/>
        <dbReference type="ChEBI" id="CHEBI:15378"/>
        <dbReference type="ChEBI" id="CHEBI:16526"/>
        <dbReference type="ChEBI" id="CHEBI:57308"/>
        <dbReference type="ChEBI" id="CHEBI:57309"/>
        <dbReference type="EC" id="4.1.1.37"/>
    </reaction>
</comment>
<dbReference type="InterPro" id="IPR000257">
    <property type="entry name" value="Uroporphyrinogen_deCOase"/>
</dbReference>
<keyword evidence="9 11" id="KW-0627">Porphyrin biosynthesis</keyword>
<dbReference type="GO" id="GO:0009507">
    <property type="term" value="C:chloroplast"/>
    <property type="evidence" value="ECO:0007669"/>
    <property type="project" value="UniProtKB-SubCell"/>
</dbReference>
<keyword evidence="13" id="KW-0732">Signal</keyword>
<sequence>MKFSTAIILSLAVGSAQAFSPNASPSNTRTLTVVGGSAVDEAVSSKKGGDDAAQKDPLLIRAAKGETVERTPVWMMRQAGRHIQEYRDLCKKYPTFRQRSEIPEVAVEVSLQPWRNYKTDGCILFSDILTPLPGVGCEFTIDEKLGPVMDPIKNWDDVKKMHPIDPSTAAPFVAETLQILRKEVGPETAVLGFVGCPYTLATYMIEGKTSKEYLEIKKMAFNEPKLLHTILQNLADSIGDYALFQIENGAQLIQIFDSWAGHLSCRDYEEFAMPYQKQILDKIKKHHPEIPTVVYIKHSGALIERMAGIGADVVSLDWTVDMAEGRARIAKGRELAGLEGPGGVQGNLDPGILLSNHDTIRERTHEILKKAGPTGHVMNLGHGIEACTSEENAACFIETVRNFRHEE</sequence>
<feature type="domain" description="Uroporphyrinogen decarboxylase (URO-D)" evidence="14">
    <location>
        <begin position="72"/>
        <end position="81"/>
    </location>
</feature>
<gene>
    <name evidence="16" type="ORF">PAUS00366_LOCUS22488</name>
</gene>
<evidence type="ECO:0000256" key="11">
    <source>
        <dbReference type="RuleBase" id="RU000554"/>
    </source>
</evidence>
<evidence type="ECO:0000256" key="13">
    <source>
        <dbReference type="SAM" id="SignalP"/>
    </source>
</evidence>
<evidence type="ECO:0000259" key="14">
    <source>
        <dbReference type="PROSITE" id="PS00906"/>
    </source>
</evidence>
<comment type="subcellular location">
    <subcellularLocation>
        <location evidence="2">Plastid</location>
        <location evidence="2">Chloroplast</location>
    </subcellularLocation>
</comment>
<dbReference type="EMBL" id="HBIX01034421">
    <property type="protein sequence ID" value="CAE0729703.1"/>
    <property type="molecule type" value="Transcribed_RNA"/>
</dbReference>
<dbReference type="Gene3D" id="3.20.20.210">
    <property type="match status" value="1"/>
</dbReference>
<dbReference type="InterPro" id="IPR038071">
    <property type="entry name" value="UROD/MetE-like_sf"/>
</dbReference>
<evidence type="ECO:0000256" key="5">
    <source>
        <dbReference type="ARBA" id="ARBA00011738"/>
    </source>
</evidence>
<reference evidence="16" key="1">
    <citation type="submission" date="2021-01" db="EMBL/GenBank/DDBJ databases">
        <authorList>
            <person name="Corre E."/>
            <person name="Pelletier E."/>
            <person name="Niang G."/>
            <person name="Scheremetjew M."/>
            <person name="Finn R."/>
            <person name="Kale V."/>
            <person name="Holt S."/>
            <person name="Cochrane G."/>
            <person name="Meng A."/>
            <person name="Brown T."/>
            <person name="Cohen L."/>
        </authorList>
    </citation>
    <scope>NUCLEOTIDE SEQUENCE</scope>
    <source>
        <strain evidence="16">10249 10 AB</strain>
    </source>
</reference>
<dbReference type="GO" id="GO:0004853">
    <property type="term" value="F:uroporphyrinogen decarboxylase activity"/>
    <property type="evidence" value="ECO:0007669"/>
    <property type="project" value="UniProtKB-EC"/>
</dbReference>
<evidence type="ECO:0000256" key="9">
    <source>
        <dbReference type="ARBA" id="ARBA00023244"/>
    </source>
</evidence>
<comment type="function">
    <text evidence="1">Catalyzes the decarboxylation of four acetate groups of uroporphyrinogen-III to yield coproporphyrinogen-III.</text>
</comment>
<evidence type="ECO:0000256" key="8">
    <source>
        <dbReference type="ARBA" id="ARBA00023239"/>
    </source>
</evidence>
<dbReference type="PANTHER" id="PTHR21091">
    <property type="entry name" value="METHYLTETRAHYDROFOLATE:HOMOCYSTEINE METHYLTRANSFERASE RELATED"/>
    <property type="match status" value="1"/>
</dbReference>
<dbReference type="NCBIfam" id="TIGR01464">
    <property type="entry name" value="hemE"/>
    <property type="match status" value="1"/>
</dbReference>
<dbReference type="EC" id="4.1.1.37" evidence="6 11"/>
<dbReference type="SUPFAM" id="SSF51726">
    <property type="entry name" value="UROD/MetE-like"/>
    <property type="match status" value="1"/>
</dbReference>
<dbReference type="HAMAP" id="MF_00218">
    <property type="entry name" value="URO_D"/>
    <property type="match status" value="1"/>
</dbReference>
<comment type="similarity">
    <text evidence="4 12">Belongs to the uroporphyrinogen decarboxylase family.</text>
</comment>
<dbReference type="UniPathway" id="UPA00251">
    <property type="reaction ID" value="UER00321"/>
</dbReference>
<dbReference type="CDD" id="cd00717">
    <property type="entry name" value="URO-D"/>
    <property type="match status" value="1"/>
</dbReference>
<evidence type="ECO:0000256" key="6">
    <source>
        <dbReference type="ARBA" id="ARBA00012288"/>
    </source>
</evidence>
<evidence type="ECO:0000259" key="15">
    <source>
        <dbReference type="PROSITE" id="PS00907"/>
    </source>
</evidence>
<feature type="domain" description="Uroporphyrinogen decarboxylase (URO-D)" evidence="15">
    <location>
        <begin position="191"/>
        <end position="207"/>
    </location>
</feature>
<evidence type="ECO:0000313" key="16">
    <source>
        <dbReference type="EMBL" id="CAE0729703.1"/>
    </source>
</evidence>
<evidence type="ECO:0000256" key="10">
    <source>
        <dbReference type="ARBA" id="ARBA00048033"/>
    </source>
</evidence>
<dbReference type="FunFam" id="3.20.20.210:FF:000006">
    <property type="entry name" value="Uroporphyrinogen decarboxylase"/>
    <property type="match status" value="1"/>
</dbReference>
<evidence type="ECO:0000256" key="4">
    <source>
        <dbReference type="ARBA" id="ARBA00009935"/>
    </source>
</evidence>
<dbReference type="AlphaFoldDB" id="A0A7S4AX04"/>
<dbReference type="InterPro" id="IPR006361">
    <property type="entry name" value="Uroporphyrinogen_deCO2ase_HemE"/>
</dbReference>
<dbReference type="GO" id="GO:0006782">
    <property type="term" value="P:protoporphyrinogen IX biosynthetic process"/>
    <property type="evidence" value="ECO:0007669"/>
    <property type="project" value="UniProtKB-UniPathway"/>
</dbReference>
<feature type="chain" id="PRO_5031404773" description="Uroporphyrinogen decarboxylase" evidence="13">
    <location>
        <begin position="19"/>
        <end position="407"/>
    </location>
</feature>
<dbReference type="PROSITE" id="PS00906">
    <property type="entry name" value="UROD_1"/>
    <property type="match status" value="1"/>
</dbReference>
<protein>
    <recommendedName>
        <fullName evidence="6 11">Uroporphyrinogen decarboxylase</fullName>
        <ecNumber evidence="6 11">4.1.1.37</ecNumber>
    </recommendedName>
</protein>